<keyword evidence="2" id="KW-1185">Reference proteome</keyword>
<dbReference type="Gene3D" id="3.10.280.10">
    <property type="entry name" value="Mitochondrial glycoprotein"/>
    <property type="match status" value="1"/>
</dbReference>
<gene>
    <name evidence="1" type="ORF">STAS_29139</name>
</gene>
<evidence type="ECO:0000313" key="2">
    <source>
        <dbReference type="Proteomes" id="UP000325081"/>
    </source>
</evidence>
<organism evidence="1 2">
    <name type="scientific">Striga asiatica</name>
    <name type="common">Asiatic witchweed</name>
    <name type="synonym">Buchnera asiatica</name>
    <dbReference type="NCBI Taxonomy" id="4170"/>
    <lineage>
        <taxon>Eukaryota</taxon>
        <taxon>Viridiplantae</taxon>
        <taxon>Streptophyta</taxon>
        <taxon>Embryophyta</taxon>
        <taxon>Tracheophyta</taxon>
        <taxon>Spermatophyta</taxon>
        <taxon>Magnoliopsida</taxon>
        <taxon>eudicotyledons</taxon>
        <taxon>Gunneridae</taxon>
        <taxon>Pentapetalae</taxon>
        <taxon>asterids</taxon>
        <taxon>lamiids</taxon>
        <taxon>Lamiales</taxon>
        <taxon>Orobanchaceae</taxon>
        <taxon>Buchnereae</taxon>
        <taxon>Striga</taxon>
    </lineage>
</organism>
<dbReference type="AlphaFoldDB" id="A0A5A7R1Y3"/>
<dbReference type="EMBL" id="BKCP01009848">
    <property type="protein sequence ID" value="GER51733.1"/>
    <property type="molecule type" value="Genomic_DNA"/>
</dbReference>
<dbReference type="InterPro" id="IPR003428">
    <property type="entry name" value="MAM33"/>
</dbReference>
<dbReference type="PANTHER" id="PTHR10826">
    <property type="entry name" value="COMPLEMENT COMPONENT 1"/>
    <property type="match status" value="1"/>
</dbReference>
<dbReference type="SUPFAM" id="SSF54529">
    <property type="entry name" value="Mitochondrial glycoprotein MAM33-like"/>
    <property type="match status" value="1"/>
</dbReference>
<dbReference type="Proteomes" id="UP000325081">
    <property type="component" value="Unassembled WGS sequence"/>
</dbReference>
<dbReference type="InterPro" id="IPR036561">
    <property type="entry name" value="MAM33_sf"/>
</dbReference>
<accession>A0A5A7R1Y3</accession>
<name>A0A5A7R1Y3_STRAF</name>
<reference evidence="2" key="1">
    <citation type="journal article" date="2019" name="Curr. Biol.">
        <title>Genome Sequence of Striga asiatica Provides Insight into the Evolution of Plant Parasitism.</title>
        <authorList>
            <person name="Yoshida S."/>
            <person name="Kim S."/>
            <person name="Wafula E.K."/>
            <person name="Tanskanen J."/>
            <person name="Kim Y.M."/>
            <person name="Honaas L."/>
            <person name="Yang Z."/>
            <person name="Spallek T."/>
            <person name="Conn C.E."/>
            <person name="Ichihashi Y."/>
            <person name="Cheong K."/>
            <person name="Cui S."/>
            <person name="Der J.P."/>
            <person name="Gundlach H."/>
            <person name="Jiao Y."/>
            <person name="Hori C."/>
            <person name="Ishida J.K."/>
            <person name="Kasahara H."/>
            <person name="Kiba T."/>
            <person name="Kim M.S."/>
            <person name="Koo N."/>
            <person name="Laohavisit A."/>
            <person name="Lee Y.H."/>
            <person name="Lumba S."/>
            <person name="McCourt P."/>
            <person name="Mortimer J.C."/>
            <person name="Mutuku J.M."/>
            <person name="Nomura T."/>
            <person name="Sasaki-Sekimoto Y."/>
            <person name="Seto Y."/>
            <person name="Wang Y."/>
            <person name="Wakatake T."/>
            <person name="Sakakibara H."/>
            <person name="Demura T."/>
            <person name="Yamaguchi S."/>
            <person name="Yoneyama K."/>
            <person name="Manabe R.I."/>
            <person name="Nelson D.C."/>
            <person name="Schulman A.H."/>
            <person name="Timko M.P."/>
            <person name="dePamphilis C.W."/>
            <person name="Choi D."/>
            <person name="Shirasu K."/>
        </authorList>
    </citation>
    <scope>NUCLEOTIDE SEQUENCE [LARGE SCALE GENOMIC DNA]</scope>
    <source>
        <strain evidence="2">cv. UVA1</strain>
    </source>
</reference>
<protein>
    <submittedName>
        <fullName evidence="1">Mitochondrial glycoprotein family protein</fullName>
    </submittedName>
</protein>
<sequence length="363" mass="41347">MLAPVTTRTKTIANGPTRTSKPLTIVTQQTHQTVEQQKGTRIDAKTARTCTILKLVTLTETKGTSGVPVLGENEDSSAEIFAMSGGALISGRRRACPLIKSICSTILRRGAHKSPDNALLPHSPLQSKMQRLLSNEIQYQCDYAPPHQPLTEYDGFSVEDRPGEQLITLSGKSTEDENIKIDATMFDGFIVDRIKDERGTREKPRFHISMLVDIRKGERSDAIKFVCSAWPDSLEIQKVFVYKHDESSPRFYMGPDFKAVIQHEVHVFSQNAVSILNLYTNLQIGFYQFLDVRGVNDKLALFLHKYIANKDRIELIQWMKGLFFTMKHIKQSLRKILWMHMVPVAAAKRLDLFFVVRQKRIWI</sequence>
<dbReference type="GO" id="GO:0005759">
    <property type="term" value="C:mitochondrial matrix"/>
    <property type="evidence" value="ECO:0007669"/>
    <property type="project" value="InterPro"/>
</dbReference>
<proteinExistence type="predicted"/>
<dbReference type="Pfam" id="PF02330">
    <property type="entry name" value="MAM33"/>
    <property type="match status" value="2"/>
</dbReference>
<comment type="caution">
    <text evidence="1">The sequence shown here is derived from an EMBL/GenBank/DDBJ whole genome shotgun (WGS) entry which is preliminary data.</text>
</comment>
<evidence type="ECO:0000313" key="1">
    <source>
        <dbReference type="EMBL" id="GER51733.1"/>
    </source>
</evidence>
<dbReference type="PANTHER" id="PTHR10826:SF14">
    <property type="entry name" value="MITOCHONDRIAL GLYCOPROTEIN FAMILY PROTEIN"/>
    <property type="match status" value="1"/>
</dbReference>
<dbReference type="OrthoDB" id="278212at2759"/>